<comment type="caution">
    <text evidence="2">The sequence shown here is derived from an EMBL/GenBank/DDBJ whole genome shotgun (WGS) entry which is preliminary data.</text>
</comment>
<evidence type="ECO:0000313" key="2">
    <source>
        <dbReference type="EMBL" id="MEI5929686.1"/>
    </source>
</evidence>
<protein>
    <submittedName>
        <fullName evidence="2">Uncharacterized protein</fullName>
    </submittedName>
</protein>
<accession>A0ABU8HS77</accession>
<gene>
    <name evidence="2" type="ORF">WBS43_13250</name>
</gene>
<dbReference type="GeneID" id="300962515"/>
<organism evidence="2 3">
    <name type="scientific">Bacillus luti</name>
    <dbReference type="NCBI Taxonomy" id="2026191"/>
    <lineage>
        <taxon>Bacteria</taxon>
        <taxon>Bacillati</taxon>
        <taxon>Bacillota</taxon>
        <taxon>Bacilli</taxon>
        <taxon>Bacillales</taxon>
        <taxon>Bacillaceae</taxon>
        <taxon>Bacillus</taxon>
        <taxon>Bacillus cereus group</taxon>
    </lineage>
</organism>
<sequence>MNKLMEWYIRFVTFFPRSLRLFVIWGIILQISILDWIKLIREW</sequence>
<feature type="transmembrane region" description="Helical" evidence="1">
    <location>
        <begin position="21"/>
        <end position="40"/>
    </location>
</feature>
<evidence type="ECO:0000256" key="1">
    <source>
        <dbReference type="SAM" id="Phobius"/>
    </source>
</evidence>
<evidence type="ECO:0000313" key="3">
    <source>
        <dbReference type="Proteomes" id="UP001365619"/>
    </source>
</evidence>
<dbReference type="EMBL" id="JBBAGW010000003">
    <property type="protein sequence ID" value="MEI5929686.1"/>
    <property type="molecule type" value="Genomic_DNA"/>
</dbReference>
<proteinExistence type="predicted"/>
<keyword evidence="1" id="KW-0812">Transmembrane</keyword>
<keyword evidence="3" id="KW-1185">Reference proteome</keyword>
<dbReference type="RefSeq" id="WP_280115263.1">
    <property type="nucleotide sequence ID" value="NZ_CP040336.1"/>
</dbReference>
<keyword evidence="1" id="KW-1133">Transmembrane helix</keyword>
<reference evidence="2 3" key="1">
    <citation type="submission" date="2024-03" db="EMBL/GenBank/DDBJ databases">
        <title>A Rare Waterborne Outbreak of Bacillus cereus in China: Epidemiologic Survey, Genomic Insights and Virulence Characteristics.</title>
        <authorList>
            <person name="Wang S."/>
        </authorList>
    </citation>
    <scope>NUCLEOTIDE SEQUENCE [LARGE SCALE GENOMIC DNA]</scope>
    <source>
        <strain evidence="2 3">BC008</strain>
    </source>
</reference>
<keyword evidence="1" id="KW-0472">Membrane</keyword>
<dbReference type="Proteomes" id="UP001365619">
    <property type="component" value="Unassembled WGS sequence"/>
</dbReference>
<name>A0ABU8HS77_9BACI</name>